<name>A0AAC9PVB5_9FLAO</name>
<evidence type="ECO:0000313" key="4">
    <source>
        <dbReference type="Proteomes" id="UP000187506"/>
    </source>
</evidence>
<protein>
    <recommendedName>
        <fullName evidence="2">Copper-binding protein MbnP-like domain-containing protein</fullName>
    </recommendedName>
</protein>
<dbReference type="InterPro" id="IPR046863">
    <property type="entry name" value="MbnP-like_dom"/>
</dbReference>
<dbReference type="PROSITE" id="PS51257">
    <property type="entry name" value="PROKAR_LIPOPROTEIN"/>
    <property type="match status" value="1"/>
</dbReference>
<keyword evidence="1" id="KW-0732">Signal</keyword>
<organism evidence="3 4">
    <name type="scientific">Lacinutrix venerupis</name>
    <dbReference type="NCBI Taxonomy" id="1486034"/>
    <lineage>
        <taxon>Bacteria</taxon>
        <taxon>Pseudomonadati</taxon>
        <taxon>Bacteroidota</taxon>
        <taxon>Flavobacteriia</taxon>
        <taxon>Flavobacteriales</taxon>
        <taxon>Flavobacteriaceae</taxon>
        <taxon>Lacinutrix</taxon>
    </lineage>
</organism>
<evidence type="ECO:0000313" key="3">
    <source>
        <dbReference type="EMBL" id="APX98795.1"/>
    </source>
</evidence>
<evidence type="ECO:0000259" key="2">
    <source>
        <dbReference type="Pfam" id="PF20243"/>
    </source>
</evidence>
<dbReference type="Pfam" id="PF20243">
    <property type="entry name" value="MbnP"/>
    <property type="match status" value="1"/>
</dbReference>
<evidence type="ECO:0000256" key="1">
    <source>
        <dbReference type="SAM" id="SignalP"/>
    </source>
</evidence>
<dbReference type="Proteomes" id="UP000187506">
    <property type="component" value="Chromosome"/>
</dbReference>
<gene>
    <name evidence="3" type="ORF">BWR22_00220</name>
</gene>
<reference evidence="3 4" key="1">
    <citation type="submission" date="2017-01" db="EMBL/GenBank/DDBJ databases">
        <title>Complete genome of Lacinutrix venerupis DOK2-8 isolated from seawater in Dokdo.</title>
        <authorList>
            <person name="Chi W.-J."/>
            <person name="Kim J.H."/>
        </authorList>
    </citation>
    <scope>NUCLEOTIDE SEQUENCE [LARGE SCALE GENOMIC DNA]</scope>
    <source>
        <strain evidence="3 4">DOK2-8</strain>
    </source>
</reference>
<accession>A0AAC9PVB5</accession>
<keyword evidence="4" id="KW-1185">Reference proteome</keyword>
<sequence>MKKTFILLLSTFLIFASCAEDNDDNLVANANVNFTFSHTWDNTIINNNNLTTETVVNANGESINITRLRYLVSRLQLTNTAGETYSFDGYKFTDLEAPDTYNFTPINNTIPTGTYTLKFVWGFNEEDNIDGAYLDLNSASWNWPTMLGGGYHFLQFDGMYNVDTSPSPFNFHNGTARVDTDNFEQNFAIIELETPIVITNNTTINVNMNIAEFFRNPNTWDLNVLDTPLMPNYTAQKMMQENVLSVFSITNVTQ</sequence>
<dbReference type="EMBL" id="CP019352">
    <property type="protein sequence ID" value="APX98795.1"/>
    <property type="molecule type" value="Genomic_DNA"/>
</dbReference>
<feature type="signal peptide" evidence="1">
    <location>
        <begin position="1"/>
        <end position="19"/>
    </location>
</feature>
<dbReference type="RefSeq" id="WP_076731442.1">
    <property type="nucleotide sequence ID" value="NZ_CP019352.1"/>
</dbReference>
<feature type="chain" id="PRO_5042294004" description="Copper-binding protein MbnP-like domain-containing protein" evidence="1">
    <location>
        <begin position="20"/>
        <end position="254"/>
    </location>
</feature>
<dbReference type="AlphaFoldDB" id="A0AAC9PVB5"/>
<feature type="domain" description="Copper-binding protein MbnP-like" evidence="2">
    <location>
        <begin position="30"/>
        <end position="222"/>
    </location>
</feature>
<dbReference type="KEGG" id="lvn:BWR22_00220"/>
<proteinExistence type="predicted"/>